<name>A0A5C5ZIH7_9BACT</name>
<dbReference type="EMBL" id="SJPN01000043">
    <property type="protein sequence ID" value="TWT86950.1"/>
    <property type="molecule type" value="Genomic_DNA"/>
</dbReference>
<evidence type="ECO:0000313" key="2">
    <source>
        <dbReference type="Proteomes" id="UP000320176"/>
    </source>
</evidence>
<proteinExistence type="predicted"/>
<dbReference type="Proteomes" id="UP000320176">
    <property type="component" value="Unassembled WGS sequence"/>
</dbReference>
<reference evidence="1 2" key="1">
    <citation type="submission" date="2019-02" db="EMBL/GenBank/DDBJ databases">
        <title>Deep-cultivation of Planctomycetes and their phenomic and genomic characterization uncovers novel biology.</title>
        <authorList>
            <person name="Wiegand S."/>
            <person name="Jogler M."/>
            <person name="Boedeker C."/>
            <person name="Pinto D."/>
            <person name="Vollmers J."/>
            <person name="Rivas-Marin E."/>
            <person name="Kohn T."/>
            <person name="Peeters S.H."/>
            <person name="Heuer A."/>
            <person name="Rast P."/>
            <person name="Oberbeckmann S."/>
            <person name="Bunk B."/>
            <person name="Jeske O."/>
            <person name="Meyerdierks A."/>
            <person name="Storesund J.E."/>
            <person name="Kallscheuer N."/>
            <person name="Luecker S."/>
            <person name="Lage O.M."/>
            <person name="Pohl T."/>
            <person name="Merkel B.J."/>
            <person name="Hornburger P."/>
            <person name="Mueller R.-W."/>
            <person name="Bruemmer F."/>
            <person name="Labrenz M."/>
            <person name="Spormann A.M."/>
            <person name="Op Den Camp H."/>
            <person name="Overmann J."/>
            <person name="Amann R."/>
            <person name="Jetten M.S.M."/>
            <person name="Mascher T."/>
            <person name="Medema M.H."/>
            <person name="Devos D.P."/>
            <person name="Kaster A.-K."/>
            <person name="Ovreas L."/>
            <person name="Rohde M."/>
            <person name="Galperin M.Y."/>
            <person name="Jogler C."/>
        </authorList>
    </citation>
    <scope>NUCLEOTIDE SEQUENCE [LARGE SCALE GENOMIC DNA]</scope>
    <source>
        <strain evidence="1 2">Pla52n</strain>
    </source>
</reference>
<organism evidence="1 2">
    <name type="scientific">Stieleria varia</name>
    <dbReference type="NCBI Taxonomy" id="2528005"/>
    <lineage>
        <taxon>Bacteria</taxon>
        <taxon>Pseudomonadati</taxon>
        <taxon>Planctomycetota</taxon>
        <taxon>Planctomycetia</taxon>
        <taxon>Pirellulales</taxon>
        <taxon>Pirellulaceae</taxon>
        <taxon>Stieleria</taxon>
    </lineage>
</organism>
<evidence type="ECO:0000313" key="1">
    <source>
        <dbReference type="EMBL" id="TWT86950.1"/>
    </source>
</evidence>
<keyword evidence="2" id="KW-1185">Reference proteome</keyword>
<accession>A0A5C5ZIH7</accession>
<comment type="caution">
    <text evidence="1">The sequence shown here is derived from an EMBL/GenBank/DDBJ whole genome shotgun (WGS) entry which is preliminary data.</text>
</comment>
<dbReference type="AlphaFoldDB" id="A0A5C5ZIH7"/>
<protein>
    <submittedName>
        <fullName evidence="1">Uncharacterized protein</fullName>
    </submittedName>
</protein>
<sequence length="191" mass="19300">MYAPVELILNAPPFVPVTELPTLPANPFTAETTRISPSGSESTPLPSLSVITFPDNGAFSVVVKSLSVAVGPGFVTVQTNDCVTDAPLASVAVITTEYGLPTEASALNVPVICPAELIDRPGGSVPPSLNVNTSVASTSVKNPLTSSVATVVASTPACGAIVPCAVGPSFVPVTVTVTVARLVPPWPSLIV</sequence>
<gene>
    <name evidence="1" type="ORF">Pla52n_70730</name>
</gene>